<dbReference type="SUPFAM" id="SSF56112">
    <property type="entry name" value="Protein kinase-like (PK-like)"/>
    <property type="match status" value="1"/>
</dbReference>
<dbReference type="Proteomes" id="UP000298416">
    <property type="component" value="Unassembled WGS sequence"/>
</dbReference>
<evidence type="ECO:0000313" key="4">
    <source>
        <dbReference type="Proteomes" id="UP000298416"/>
    </source>
</evidence>
<dbReference type="InterPro" id="IPR011009">
    <property type="entry name" value="Kinase-like_dom_sf"/>
</dbReference>
<feature type="domain" description="Serine-threonine/tyrosine-protein kinase catalytic" evidence="2">
    <location>
        <begin position="85"/>
        <end position="143"/>
    </location>
</feature>
<gene>
    <name evidence="3" type="ORF">SASPL_139318</name>
</gene>
<name>A0A8X8WMQ2_SALSN</name>
<reference evidence="3" key="1">
    <citation type="submission" date="2018-01" db="EMBL/GenBank/DDBJ databases">
        <authorList>
            <person name="Mao J.F."/>
        </authorList>
    </citation>
    <scope>NUCLEOTIDE SEQUENCE</scope>
    <source>
        <strain evidence="3">Huo1</strain>
        <tissue evidence="3">Leaf</tissue>
    </source>
</reference>
<dbReference type="EMBL" id="PNBA02000015">
    <property type="protein sequence ID" value="KAG6397868.1"/>
    <property type="molecule type" value="Genomic_DNA"/>
</dbReference>
<dbReference type="InterPro" id="IPR051824">
    <property type="entry name" value="LRR_Rcpt-Like_S/T_Kinase"/>
</dbReference>
<dbReference type="GO" id="GO:0016020">
    <property type="term" value="C:membrane"/>
    <property type="evidence" value="ECO:0007669"/>
    <property type="project" value="UniProtKB-SubCell"/>
</dbReference>
<dbReference type="AlphaFoldDB" id="A0A8X8WMQ2"/>
<accession>A0A8X8WMQ2</accession>
<keyword evidence="4" id="KW-1185">Reference proteome</keyword>
<dbReference type="Pfam" id="PF07714">
    <property type="entry name" value="PK_Tyr_Ser-Thr"/>
    <property type="match status" value="1"/>
</dbReference>
<dbReference type="PANTHER" id="PTHR48006">
    <property type="entry name" value="LEUCINE-RICH REPEAT-CONTAINING PROTEIN DDB_G0281931-RELATED"/>
    <property type="match status" value="1"/>
</dbReference>
<protein>
    <recommendedName>
        <fullName evidence="2">Serine-threonine/tyrosine-protein kinase catalytic domain-containing protein</fullName>
    </recommendedName>
</protein>
<dbReference type="PANTHER" id="PTHR48006:SF60">
    <property type="entry name" value="PROTEIN KINASE DOMAIN-CONTAINING PROTEIN"/>
    <property type="match status" value="1"/>
</dbReference>
<dbReference type="InterPro" id="IPR001245">
    <property type="entry name" value="Ser-Thr/Tyr_kinase_cat_dom"/>
</dbReference>
<comment type="caution">
    <text evidence="3">The sequence shown here is derived from an EMBL/GenBank/DDBJ whole genome shotgun (WGS) entry which is preliminary data.</text>
</comment>
<evidence type="ECO:0000313" key="3">
    <source>
        <dbReference type="EMBL" id="KAG6397868.1"/>
    </source>
</evidence>
<evidence type="ECO:0000259" key="2">
    <source>
        <dbReference type="Pfam" id="PF07714"/>
    </source>
</evidence>
<comment type="subcellular location">
    <subcellularLocation>
        <location evidence="1">Membrane</location>
        <topology evidence="1">Single-pass type I membrane protein</topology>
    </subcellularLocation>
</comment>
<dbReference type="Gene3D" id="1.10.510.10">
    <property type="entry name" value="Transferase(Phosphotransferase) domain 1"/>
    <property type="match status" value="1"/>
</dbReference>
<evidence type="ECO:0000256" key="1">
    <source>
        <dbReference type="ARBA" id="ARBA00004479"/>
    </source>
</evidence>
<dbReference type="Gene3D" id="3.30.200.20">
    <property type="entry name" value="Phosphorylase Kinase, domain 1"/>
    <property type="match status" value="1"/>
</dbReference>
<proteinExistence type="predicted"/>
<organism evidence="3">
    <name type="scientific">Salvia splendens</name>
    <name type="common">Scarlet sage</name>
    <dbReference type="NCBI Taxonomy" id="180675"/>
    <lineage>
        <taxon>Eukaryota</taxon>
        <taxon>Viridiplantae</taxon>
        <taxon>Streptophyta</taxon>
        <taxon>Embryophyta</taxon>
        <taxon>Tracheophyta</taxon>
        <taxon>Spermatophyta</taxon>
        <taxon>Magnoliopsida</taxon>
        <taxon>eudicotyledons</taxon>
        <taxon>Gunneridae</taxon>
        <taxon>Pentapetalae</taxon>
        <taxon>asterids</taxon>
        <taxon>lamiids</taxon>
        <taxon>Lamiales</taxon>
        <taxon>Lamiaceae</taxon>
        <taxon>Nepetoideae</taxon>
        <taxon>Mentheae</taxon>
        <taxon>Salviinae</taxon>
        <taxon>Salvia</taxon>
        <taxon>Salvia subgen. Calosphace</taxon>
        <taxon>core Calosphace</taxon>
    </lineage>
</organism>
<sequence length="334" mass="37880">MVQWSIGSIIFHTDLDIATHFQKLVCQLKWKHQGELVEKEAGALSSRVNRSFIYTKLLTDLKGLDLRTGKFIRAFDPANKIGEGLKQLSSKSKQGNREFINEIGMISALQHPHLVKLYGCCIEGNQLLLVYEYQENNSLARALFAGWDEEDNTHISTRIAGTFGYMAPEYAMRGYLTDTAHVYSFGIVVLEIVSGRSNSSIRPKEDSFYLLDWVPTGSPEPQLHLDSAISDGYPVFLKINERKENLIYALASRVEGWRRWWCTLASEGVRMAEMVVRAGVRGWKDSGDGGAHWRPRVEGWRRWWCALASEGGRMAESLVSLEWKDGGARRITVY</sequence>
<dbReference type="GO" id="GO:0004672">
    <property type="term" value="F:protein kinase activity"/>
    <property type="evidence" value="ECO:0007669"/>
    <property type="project" value="InterPro"/>
</dbReference>
<reference evidence="3" key="2">
    <citation type="submission" date="2020-08" db="EMBL/GenBank/DDBJ databases">
        <title>Plant Genome Project.</title>
        <authorList>
            <person name="Zhang R.-G."/>
        </authorList>
    </citation>
    <scope>NUCLEOTIDE SEQUENCE</scope>
    <source>
        <strain evidence="3">Huo1</strain>
        <tissue evidence="3">Leaf</tissue>
    </source>
</reference>